<dbReference type="EMBL" id="PQIB02000002">
    <property type="protein sequence ID" value="RLN33170.1"/>
    <property type="molecule type" value="Genomic_DNA"/>
</dbReference>
<feature type="compositionally biased region" description="Polar residues" evidence="1">
    <location>
        <begin position="39"/>
        <end position="53"/>
    </location>
</feature>
<sequence length="157" mass="17437">MSVSESRVPTGQAGLLPDCKSGKPYETSGRIRSRIIGLPSSSTSRITECQQPIQPRANPQPVHGNTSEPRRRKGRAGREFHPEIQGSEQKNERVSMAEGSKPDVPLFQLLTDLLQQVESMSNQEEVELRAKIETLGLEITKVPEQAPKHLDEVTQML</sequence>
<name>A0A3L6T7M5_PANMI</name>
<evidence type="ECO:0000313" key="3">
    <source>
        <dbReference type="Proteomes" id="UP000275267"/>
    </source>
</evidence>
<accession>A0A3L6T7M5</accession>
<dbReference type="Proteomes" id="UP000275267">
    <property type="component" value="Unassembled WGS sequence"/>
</dbReference>
<organism evidence="2 3">
    <name type="scientific">Panicum miliaceum</name>
    <name type="common">Proso millet</name>
    <name type="synonym">Broomcorn millet</name>
    <dbReference type="NCBI Taxonomy" id="4540"/>
    <lineage>
        <taxon>Eukaryota</taxon>
        <taxon>Viridiplantae</taxon>
        <taxon>Streptophyta</taxon>
        <taxon>Embryophyta</taxon>
        <taxon>Tracheophyta</taxon>
        <taxon>Spermatophyta</taxon>
        <taxon>Magnoliopsida</taxon>
        <taxon>Liliopsida</taxon>
        <taxon>Poales</taxon>
        <taxon>Poaceae</taxon>
        <taxon>PACMAD clade</taxon>
        <taxon>Panicoideae</taxon>
        <taxon>Panicodae</taxon>
        <taxon>Paniceae</taxon>
        <taxon>Panicinae</taxon>
        <taxon>Panicum</taxon>
        <taxon>Panicum sect. Panicum</taxon>
    </lineage>
</organism>
<reference evidence="3" key="1">
    <citation type="journal article" date="2019" name="Nat. Commun.">
        <title>The genome of broomcorn millet.</title>
        <authorList>
            <person name="Zou C."/>
            <person name="Miki D."/>
            <person name="Li D."/>
            <person name="Tang Q."/>
            <person name="Xiao L."/>
            <person name="Rajput S."/>
            <person name="Deng P."/>
            <person name="Jia W."/>
            <person name="Huang R."/>
            <person name="Zhang M."/>
            <person name="Sun Y."/>
            <person name="Hu J."/>
            <person name="Fu X."/>
            <person name="Schnable P.S."/>
            <person name="Li F."/>
            <person name="Zhang H."/>
            <person name="Feng B."/>
            <person name="Zhu X."/>
            <person name="Liu R."/>
            <person name="Schnable J.C."/>
            <person name="Zhu J.-K."/>
            <person name="Zhang H."/>
        </authorList>
    </citation>
    <scope>NUCLEOTIDE SEQUENCE [LARGE SCALE GENOMIC DNA]</scope>
</reference>
<gene>
    <name evidence="2" type="ORF">C2845_PM03G05780</name>
</gene>
<dbReference type="AlphaFoldDB" id="A0A3L6T7M5"/>
<evidence type="ECO:0000313" key="2">
    <source>
        <dbReference type="EMBL" id="RLN33170.1"/>
    </source>
</evidence>
<dbReference type="PANTHER" id="PTHR37727:SF1">
    <property type="entry name" value="ECOTROPIC VIRAL INTEGRATION SITE PROTEIN"/>
    <property type="match status" value="1"/>
</dbReference>
<protein>
    <submittedName>
        <fullName evidence="2">Uncharacterized protein</fullName>
    </submittedName>
</protein>
<dbReference type="STRING" id="4540.A0A3L6T7M5"/>
<comment type="caution">
    <text evidence="2">The sequence shown here is derived from an EMBL/GenBank/DDBJ whole genome shotgun (WGS) entry which is preliminary data.</text>
</comment>
<dbReference type="PANTHER" id="PTHR37727">
    <property type="entry name" value="ECOTROPIC VIRAL INTEGRATION SITE PROTEIN"/>
    <property type="match status" value="1"/>
</dbReference>
<dbReference type="OrthoDB" id="2020323at2759"/>
<feature type="region of interest" description="Disordered" evidence="1">
    <location>
        <begin position="1"/>
        <end position="100"/>
    </location>
</feature>
<proteinExistence type="predicted"/>
<evidence type="ECO:0000256" key="1">
    <source>
        <dbReference type="SAM" id="MobiDB-lite"/>
    </source>
</evidence>
<keyword evidence="3" id="KW-1185">Reference proteome</keyword>